<dbReference type="KEGG" id="ppg:PputGB1_0301"/>
<gene>
    <name evidence="1" type="ordered locus">PputGB1_0301</name>
</gene>
<dbReference type="EMBL" id="CP000926">
    <property type="protein sequence ID" value="ABY96214.1"/>
    <property type="molecule type" value="Genomic_DNA"/>
</dbReference>
<protein>
    <submittedName>
        <fullName evidence="1">Uncharacterized protein</fullName>
    </submittedName>
</protein>
<dbReference type="AlphaFoldDB" id="B0KI28"/>
<evidence type="ECO:0000313" key="1">
    <source>
        <dbReference type="EMBL" id="ABY96214.1"/>
    </source>
</evidence>
<reference evidence="1 2" key="1">
    <citation type="submission" date="2008-01" db="EMBL/GenBank/DDBJ databases">
        <title>Complete sequence of Pseudomonas putida GB-1.</title>
        <authorList>
            <consortium name="US DOE Joint Genome Institute"/>
            <person name="Copeland A."/>
            <person name="Lucas S."/>
            <person name="Lapidus A."/>
            <person name="Barry K."/>
            <person name="Glavina del Rio T."/>
            <person name="Dalin E."/>
            <person name="Tice H."/>
            <person name="Pitluck S."/>
            <person name="Bruce D."/>
            <person name="Goodwin L."/>
            <person name="Chertkov O."/>
            <person name="Brettin T."/>
            <person name="Detter J.C."/>
            <person name="Han C."/>
            <person name="Kuske C.R."/>
            <person name="Schmutz J."/>
            <person name="Larimer F."/>
            <person name="Land M."/>
            <person name="Hauser L."/>
            <person name="Kyrpides N."/>
            <person name="Kim E."/>
            <person name="McCarthy J.K."/>
            <person name="Richardson P."/>
        </authorList>
    </citation>
    <scope>NUCLEOTIDE SEQUENCE [LARGE SCALE GENOMIC DNA]</scope>
    <source>
        <strain evidence="1 2">GB-1</strain>
    </source>
</reference>
<dbReference type="HOGENOM" id="CLU_2603316_0_0_6"/>
<organism evidence="1 2">
    <name type="scientific">Pseudomonas putida (strain GB-1)</name>
    <dbReference type="NCBI Taxonomy" id="76869"/>
    <lineage>
        <taxon>Bacteria</taxon>
        <taxon>Pseudomonadati</taxon>
        <taxon>Pseudomonadota</taxon>
        <taxon>Gammaproteobacteria</taxon>
        <taxon>Pseudomonadales</taxon>
        <taxon>Pseudomonadaceae</taxon>
        <taxon>Pseudomonas</taxon>
    </lineage>
</organism>
<evidence type="ECO:0000313" key="2">
    <source>
        <dbReference type="Proteomes" id="UP000002157"/>
    </source>
</evidence>
<proteinExistence type="predicted"/>
<name>B0KI28_PSEPG</name>
<dbReference type="Proteomes" id="UP000002157">
    <property type="component" value="Chromosome"/>
</dbReference>
<sequence>MNKLVITCWSQRYFKRLAYSSLRVKPNKNRRLRKDQRRSDPACLSRKSAMPLVHKHFLWLMQALFARSFMGVRIPAKSA</sequence>
<accession>B0KI28</accession>